<sequence>MALAVVKDLRVARALATAEDLEALETDVLAGFVLVRAVAGLSAPARERVSSWLLERTELLEAKPGLAAAAGEDGLWVGKRGLLTVDGITDVVLAVGAATGRDGIRRHALRHTYVPGFGKKVPTPPRSKELMGHESLDTTAQDFRLSAKSSPTSTALSSTDSRW</sequence>
<gene>
    <name evidence="2" type="ORF">ACFP1K_17620</name>
</gene>
<proteinExistence type="predicted"/>
<comment type="caution">
    <text evidence="2">The sequence shown here is derived from an EMBL/GenBank/DDBJ whole genome shotgun (WGS) entry which is preliminary data.</text>
</comment>
<accession>A0ABW1NHY6</accession>
<keyword evidence="3" id="KW-1185">Reference proteome</keyword>
<dbReference type="Proteomes" id="UP001596137">
    <property type="component" value="Unassembled WGS sequence"/>
</dbReference>
<evidence type="ECO:0000256" key="1">
    <source>
        <dbReference type="SAM" id="MobiDB-lite"/>
    </source>
</evidence>
<feature type="compositionally biased region" description="Basic and acidic residues" evidence="1">
    <location>
        <begin position="126"/>
        <end position="136"/>
    </location>
</feature>
<evidence type="ECO:0000313" key="2">
    <source>
        <dbReference type="EMBL" id="MFC6082995.1"/>
    </source>
</evidence>
<protein>
    <recommendedName>
        <fullName evidence="4">Tyr recombinase domain-containing protein</fullName>
    </recommendedName>
</protein>
<feature type="compositionally biased region" description="Polar residues" evidence="1">
    <location>
        <begin position="137"/>
        <end position="163"/>
    </location>
</feature>
<dbReference type="EMBL" id="JBHSRF010000023">
    <property type="protein sequence ID" value="MFC6082995.1"/>
    <property type="molecule type" value="Genomic_DNA"/>
</dbReference>
<dbReference type="InterPro" id="IPR011010">
    <property type="entry name" value="DNA_brk_join_enz"/>
</dbReference>
<feature type="region of interest" description="Disordered" evidence="1">
    <location>
        <begin position="115"/>
        <end position="163"/>
    </location>
</feature>
<name>A0ABW1NHY6_9ACTN</name>
<organism evidence="2 3">
    <name type="scientific">Sphaerisporangium aureirubrum</name>
    <dbReference type="NCBI Taxonomy" id="1544736"/>
    <lineage>
        <taxon>Bacteria</taxon>
        <taxon>Bacillati</taxon>
        <taxon>Actinomycetota</taxon>
        <taxon>Actinomycetes</taxon>
        <taxon>Streptosporangiales</taxon>
        <taxon>Streptosporangiaceae</taxon>
        <taxon>Sphaerisporangium</taxon>
    </lineage>
</organism>
<dbReference type="RefSeq" id="WP_380754180.1">
    <property type="nucleotide sequence ID" value="NZ_JBHSRF010000023.1"/>
</dbReference>
<evidence type="ECO:0000313" key="3">
    <source>
        <dbReference type="Proteomes" id="UP001596137"/>
    </source>
</evidence>
<evidence type="ECO:0008006" key="4">
    <source>
        <dbReference type="Google" id="ProtNLM"/>
    </source>
</evidence>
<reference evidence="3" key="1">
    <citation type="journal article" date="2019" name="Int. J. Syst. Evol. Microbiol.">
        <title>The Global Catalogue of Microorganisms (GCM) 10K type strain sequencing project: providing services to taxonomists for standard genome sequencing and annotation.</title>
        <authorList>
            <consortium name="The Broad Institute Genomics Platform"/>
            <consortium name="The Broad Institute Genome Sequencing Center for Infectious Disease"/>
            <person name="Wu L."/>
            <person name="Ma J."/>
        </authorList>
    </citation>
    <scope>NUCLEOTIDE SEQUENCE [LARGE SCALE GENOMIC DNA]</scope>
    <source>
        <strain evidence="3">JCM 30346</strain>
    </source>
</reference>
<dbReference type="SUPFAM" id="SSF56349">
    <property type="entry name" value="DNA breaking-rejoining enzymes"/>
    <property type="match status" value="1"/>
</dbReference>